<evidence type="ECO:0000256" key="1">
    <source>
        <dbReference type="ARBA" id="ARBA00022428"/>
    </source>
</evidence>
<dbReference type="InterPro" id="IPR022485">
    <property type="entry name" value="SHCHC_synthase_MenH"/>
</dbReference>
<name>A0ABV4D3C0_9LACT</name>
<comment type="pathway">
    <text evidence="3">Quinol/quinone metabolism; menaquinone biosynthesis.</text>
</comment>
<keyword evidence="1 3" id="KW-0474">Menaquinone biosynthesis</keyword>
<evidence type="ECO:0000313" key="5">
    <source>
        <dbReference type="EMBL" id="MEY8444042.1"/>
    </source>
</evidence>
<dbReference type="InterPro" id="IPR029058">
    <property type="entry name" value="AB_hydrolase_fold"/>
</dbReference>
<dbReference type="PANTHER" id="PTHR42916">
    <property type="entry name" value="2-SUCCINYL-5-ENOLPYRUVYL-6-HYDROXY-3-CYCLOHEXENE-1-CARBOXYLATE SYNTHASE"/>
    <property type="match status" value="1"/>
</dbReference>
<organism evidence="5 6">
    <name type="scientific">Lactococcus ileimucosae</name>
    <dbReference type="NCBI Taxonomy" id="2941329"/>
    <lineage>
        <taxon>Bacteria</taxon>
        <taxon>Bacillati</taxon>
        <taxon>Bacillota</taxon>
        <taxon>Bacilli</taxon>
        <taxon>Lactobacillales</taxon>
        <taxon>Streptococcaceae</taxon>
        <taxon>Lactococcus</taxon>
    </lineage>
</organism>
<dbReference type="RefSeq" id="WP_369948552.1">
    <property type="nucleotide sequence ID" value="NZ_JBCLSH010000026.1"/>
</dbReference>
<gene>
    <name evidence="3 5" type="primary">menH</name>
    <name evidence="5" type="ORF">AALA52_07295</name>
</gene>
<dbReference type="PANTHER" id="PTHR42916:SF1">
    <property type="entry name" value="PROTEIN PHYLLO, CHLOROPLASTIC"/>
    <property type="match status" value="1"/>
</dbReference>
<dbReference type="Proteomes" id="UP001565283">
    <property type="component" value="Unassembled WGS sequence"/>
</dbReference>
<accession>A0ABV4D3C0</accession>
<evidence type="ECO:0000313" key="6">
    <source>
        <dbReference type="Proteomes" id="UP001565283"/>
    </source>
</evidence>
<keyword evidence="6" id="KW-1185">Reference proteome</keyword>
<sequence>MIFEDRYIQIGMNSFHVRIHGQGKPLLALHGFSQSALTWENLQLPGYQVFALDFIGHGKSSKPKALEAYQLSSILQELQKLVELLFHGEAYTLLGYSMGGRIALQFALQFPEQPIEQLILESAAPGISDPLQREKRRQSDLELADQIEKNGAVWFADYWGALPIFQSQNHLPQEVQYKVWSSRALNAPHALAQTLRATGQGNLPDISEALQNLDMPLLYITGALDQKYTLIAEQFSTYKRAQSLIVEGAGHNVHLELPQHFNLILSNSLQSRTML</sequence>
<comment type="caution">
    <text evidence="5">The sequence shown here is derived from an EMBL/GenBank/DDBJ whole genome shotgun (WGS) entry which is preliminary data.</text>
</comment>
<protein>
    <recommendedName>
        <fullName evidence="3">Putative 2-succinyl-6-hydroxy-2,4-cyclohexadiene-1-carboxylate synthase</fullName>
        <shortName evidence="3">SHCHC synthase</shortName>
        <ecNumber evidence="3">4.2.99.20</ecNumber>
    </recommendedName>
</protein>
<evidence type="ECO:0000256" key="2">
    <source>
        <dbReference type="ARBA" id="ARBA00023239"/>
    </source>
</evidence>
<evidence type="ECO:0000256" key="3">
    <source>
        <dbReference type="HAMAP-Rule" id="MF_01660"/>
    </source>
</evidence>
<dbReference type="Pfam" id="PF00561">
    <property type="entry name" value="Abhydrolase_1"/>
    <property type="match status" value="1"/>
</dbReference>
<reference evidence="5 6" key="1">
    <citation type="submission" date="2024-03" db="EMBL/GenBank/DDBJ databases">
        <title>Mouse gut bacterial collection (mGBC) of GemPharmatech.</title>
        <authorList>
            <person name="He Y."/>
            <person name="Dong L."/>
            <person name="Wu D."/>
            <person name="Gao X."/>
            <person name="Lin Z."/>
        </authorList>
    </citation>
    <scope>NUCLEOTIDE SEQUENCE [LARGE SCALE GENOMIC DNA]</scope>
    <source>
        <strain evidence="5 6">61-15</strain>
    </source>
</reference>
<comment type="catalytic activity">
    <reaction evidence="3">
        <text>5-enolpyruvoyl-6-hydroxy-2-succinyl-cyclohex-3-ene-1-carboxylate = (1R,6R)-6-hydroxy-2-succinyl-cyclohexa-2,4-diene-1-carboxylate + pyruvate</text>
        <dbReference type="Rhea" id="RHEA:25597"/>
        <dbReference type="ChEBI" id="CHEBI:15361"/>
        <dbReference type="ChEBI" id="CHEBI:58689"/>
        <dbReference type="ChEBI" id="CHEBI:58818"/>
        <dbReference type="EC" id="4.2.99.20"/>
    </reaction>
</comment>
<dbReference type="GO" id="GO:0070205">
    <property type="term" value="F:2-succinyl-6-hydroxy-2,4-cyclohexadiene-1-carboxylate synthase activity"/>
    <property type="evidence" value="ECO:0007669"/>
    <property type="project" value="UniProtKB-EC"/>
</dbReference>
<dbReference type="NCBIfam" id="TIGR03695">
    <property type="entry name" value="menH_SHCHC"/>
    <property type="match status" value="1"/>
</dbReference>
<dbReference type="Gene3D" id="3.40.50.1820">
    <property type="entry name" value="alpha/beta hydrolase"/>
    <property type="match status" value="1"/>
</dbReference>
<dbReference type="InterPro" id="IPR000073">
    <property type="entry name" value="AB_hydrolase_1"/>
</dbReference>
<evidence type="ECO:0000259" key="4">
    <source>
        <dbReference type="Pfam" id="PF00561"/>
    </source>
</evidence>
<feature type="domain" description="AB hydrolase-1" evidence="4">
    <location>
        <begin position="24"/>
        <end position="256"/>
    </location>
</feature>
<keyword evidence="2 3" id="KW-0456">Lyase</keyword>
<dbReference type="HAMAP" id="MF_01660">
    <property type="entry name" value="MenH"/>
    <property type="match status" value="1"/>
</dbReference>
<dbReference type="EC" id="4.2.99.20" evidence="3"/>
<comment type="function">
    <text evidence="3">Catalyzes a proton abstraction reaction that results in 2,5-elimination of pyruvate from 2-succinyl-5-enolpyruvyl-6-hydroxy-3-cyclohexene-1-carboxylate (SEPHCHC) and the formation of 2-succinyl-6-hydroxy-2,4-cyclohexadiene-1-carboxylate (SHCHC).</text>
</comment>
<proteinExistence type="inferred from homology"/>
<comment type="pathway">
    <text evidence="3">Quinol/quinone metabolism; 1,4-dihydroxy-2-naphthoate biosynthesis; 1,4-dihydroxy-2-naphthoate from chorismate: step 3/7.</text>
</comment>
<comment type="similarity">
    <text evidence="3">Belongs to the AB hydrolase superfamily. MenH family.</text>
</comment>
<dbReference type="PRINTS" id="PR00111">
    <property type="entry name" value="ABHYDROLASE"/>
</dbReference>
<dbReference type="EMBL" id="JBCLSH010000026">
    <property type="protein sequence ID" value="MEY8444042.1"/>
    <property type="molecule type" value="Genomic_DNA"/>
</dbReference>
<dbReference type="SUPFAM" id="SSF53474">
    <property type="entry name" value="alpha/beta-Hydrolases"/>
    <property type="match status" value="1"/>
</dbReference>
<comment type="subunit">
    <text evidence="3">Monomer.</text>
</comment>